<dbReference type="NCBIfam" id="NF001980">
    <property type="entry name" value="PRK00770.1"/>
    <property type="match status" value="1"/>
</dbReference>
<organism evidence="4 5">
    <name type="scientific">Gloeobacter morelensis MG652769</name>
    <dbReference type="NCBI Taxonomy" id="2781736"/>
    <lineage>
        <taxon>Bacteria</taxon>
        <taxon>Bacillati</taxon>
        <taxon>Cyanobacteriota</taxon>
        <taxon>Cyanophyceae</taxon>
        <taxon>Gloeobacterales</taxon>
        <taxon>Gloeobacteraceae</taxon>
        <taxon>Gloeobacter</taxon>
        <taxon>Gloeobacter morelensis</taxon>
    </lineage>
</organism>
<protein>
    <submittedName>
        <fullName evidence="4">Deoxyhypusine synthase</fullName>
    </submittedName>
</protein>
<dbReference type="PANTHER" id="PTHR11703">
    <property type="entry name" value="DEOXYHYPUSINE SYNTHASE"/>
    <property type="match status" value="1"/>
</dbReference>
<accession>A0ABY3PSQ6</accession>
<dbReference type="PANTHER" id="PTHR11703:SF2">
    <property type="entry name" value="DEOXYHYPUSINE SYNTHASE-LIKE PROTEIN"/>
    <property type="match status" value="1"/>
</dbReference>
<dbReference type="InterPro" id="IPR002773">
    <property type="entry name" value="Deoxyhypusine_synthase"/>
</dbReference>
<sequence>MAKHRFLAGKKIDPQPIGAGISVSALIDNTFLAYNAGRLREAARLLVERMLRPGVTVGVTLSGALTPTGLGMAAIIPLMEAGFIDWIISTGANLYHDTHHGIGLDLRRGRADISDVVLREEGVVRIYDIFFDYDVLLSTDRFFREIFKAPEFQAAMGTAEFHYLAGKYVAERERQLGLENKSLLAAAYRLGVPIYTSSPGDSSIGMNIAAMALDGKGPRLDVSLDVNETAAIVLDAKRSGGESGVWILGGGSPKNFMLQTEPQIQEVLGIQEKGHDYFLQVTDARPDTGGLSGATPSEAVSWGKVDPDRLPDTVVCYVDSTIALPLLTAYALENAEPRPLKRLYDRRGELIAKLKAEYEAAQAAGESEPEAGGPIPEHISSQAAGR</sequence>
<dbReference type="Proteomes" id="UP001054846">
    <property type="component" value="Chromosome"/>
</dbReference>
<dbReference type="EMBL" id="CP063845">
    <property type="protein sequence ID" value="UFP96696.1"/>
    <property type="molecule type" value="Genomic_DNA"/>
</dbReference>
<dbReference type="Gene3D" id="3.40.910.10">
    <property type="entry name" value="Deoxyhypusine synthase"/>
    <property type="match status" value="1"/>
</dbReference>
<dbReference type="RefSeq" id="WP_230843999.1">
    <property type="nucleotide sequence ID" value="NZ_CP063845.1"/>
</dbReference>
<comment type="similarity">
    <text evidence="1">Belongs to the deoxyhypusine synthase family.</text>
</comment>
<feature type="region of interest" description="Disordered" evidence="3">
    <location>
        <begin position="361"/>
        <end position="386"/>
    </location>
</feature>
<evidence type="ECO:0000256" key="2">
    <source>
        <dbReference type="ARBA" id="ARBA00022679"/>
    </source>
</evidence>
<dbReference type="Pfam" id="PF01916">
    <property type="entry name" value="DS"/>
    <property type="match status" value="1"/>
</dbReference>
<evidence type="ECO:0000313" key="5">
    <source>
        <dbReference type="Proteomes" id="UP001054846"/>
    </source>
</evidence>
<keyword evidence="2" id="KW-0808">Transferase</keyword>
<gene>
    <name evidence="4" type="ORF">ISF26_11000</name>
</gene>
<proteinExistence type="inferred from homology"/>
<dbReference type="SUPFAM" id="SSF52467">
    <property type="entry name" value="DHS-like NAD/FAD-binding domain"/>
    <property type="match status" value="1"/>
</dbReference>
<name>A0ABY3PSQ6_9CYAN</name>
<reference evidence="4 5" key="1">
    <citation type="journal article" date="2021" name="Genome Biol. Evol.">
        <title>Complete Genome Sequencing of a Novel Gloeobacter Species from a Waterfall Cave in Mexico.</title>
        <authorList>
            <person name="Saw J.H."/>
            <person name="Cardona T."/>
            <person name="Montejano G."/>
        </authorList>
    </citation>
    <scope>NUCLEOTIDE SEQUENCE [LARGE SCALE GENOMIC DNA]</scope>
    <source>
        <strain evidence="4">MG652769</strain>
    </source>
</reference>
<evidence type="ECO:0000313" key="4">
    <source>
        <dbReference type="EMBL" id="UFP96696.1"/>
    </source>
</evidence>
<evidence type="ECO:0000256" key="3">
    <source>
        <dbReference type="SAM" id="MobiDB-lite"/>
    </source>
</evidence>
<evidence type="ECO:0000256" key="1">
    <source>
        <dbReference type="ARBA" id="ARBA00009892"/>
    </source>
</evidence>
<keyword evidence="5" id="KW-1185">Reference proteome</keyword>
<dbReference type="InterPro" id="IPR029035">
    <property type="entry name" value="DHS-like_NAD/FAD-binding_dom"/>
</dbReference>
<dbReference type="InterPro" id="IPR036982">
    <property type="entry name" value="Deoxyhypusine_synthase_sf"/>
</dbReference>